<keyword evidence="8" id="KW-1185">Reference proteome</keyword>
<dbReference type="OrthoDB" id="10258631at2759"/>
<comment type="caution">
    <text evidence="7">The sequence shown here is derived from an EMBL/GenBank/DDBJ whole genome shotgun (WGS) entry which is preliminary data.</text>
</comment>
<gene>
    <name evidence="7" type="ORF">NCGR_LOCUS19485</name>
</gene>
<protein>
    <recommendedName>
        <fullName evidence="6">RIO2 kinase winged helix domain-containing protein</fullName>
    </recommendedName>
</protein>
<evidence type="ECO:0000256" key="2">
    <source>
        <dbReference type="ARBA" id="ARBA00022741"/>
    </source>
</evidence>
<keyword evidence="1" id="KW-0808">Transferase</keyword>
<dbReference type="Gene3D" id="1.10.10.10">
    <property type="entry name" value="Winged helix-like DNA-binding domain superfamily/Winged helix DNA-binding domain"/>
    <property type="match status" value="1"/>
</dbReference>
<feature type="compositionally biased region" description="Polar residues" evidence="5">
    <location>
        <begin position="181"/>
        <end position="190"/>
    </location>
</feature>
<feature type="compositionally biased region" description="Acidic residues" evidence="5">
    <location>
        <begin position="132"/>
        <end position="142"/>
    </location>
</feature>
<dbReference type="AlphaFoldDB" id="A0A811NV97"/>
<evidence type="ECO:0000256" key="4">
    <source>
        <dbReference type="ARBA" id="ARBA00022840"/>
    </source>
</evidence>
<dbReference type="GO" id="GO:0005634">
    <property type="term" value="C:nucleus"/>
    <property type="evidence" value="ECO:0007669"/>
    <property type="project" value="TreeGrafter"/>
</dbReference>
<evidence type="ECO:0000256" key="3">
    <source>
        <dbReference type="ARBA" id="ARBA00022777"/>
    </source>
</evidence>
<dbReference type="PANTHER" id="PTHR45852">
    <property type="entry name" value="SER/THR-PROTEIN KINASE RIO2"/>
    <property type="match status" value="1"/>
</dbReference>
<name>A0A811NV97_9POAL</name>
<dbReference type="PANTHER" id="PTHR45852:SF1">
    <property type="entry name" value="SERINE_THREONINE-PROTEIN KINASE RIO2"/>
    <property type="match status" value="1"/>
</dbReference>
<dbReference type="GO" id="GO:0004674">
    <property type="term" value="F:protein serine/threonine kinase activity"/>
    <property type="evidence" value="ECO:0007669"/>
    <property type="project" value="InterPro"/>
</dbReference>
<dbReference type="InterPro" id="IPR015285">
    <property type="entry name" value="RIO2_wHTH_N"/>
</dbReference>
<evidence type="ECO:0000256" key="1">
    <source>
        <dbReference type="ARBA" id="ARBA00022679"/>
    </source>
</evidence>
<dbReference type="SUPFAM" id="SSF46785">
    <property type="entry name" value="Winged helix' DNA-binding domain"/>
    <property type="match status" value="1"/>
</dbReference>
<dbReference type="Gene3D" id="3.30.200.20">
    <property type="entry name" value="Phosphorylase Kinase, domain 1"/>
    <property type="match status" value="1"/>
</dbReference>
<organism evidence="7 8">
    <name type="scientific">Miscanthus lutarioriparius</name>
    <dbReference type="NCBI Taxonomy" id="422564"/>
    <lineage>
        <taxon>Eukaryota</taxon>
        <taxon>Viridiplantae</taxon>
        <taxon>Streptophyta</taxon>
        <taxon>Embryophyta</taxon>
        <taxon>Tracheophyta</taxon>
        <taxon>Spermatophyta</taxon>
        <taxon>Magnoliopsida</taxon>
        <taxon>Liliopsida</taxon>
        <taxon>Poales</taxon>
        <taxon>Poaceae</taxon>
        <taxon>PACMAD clade</taxon>
        <taxon>Panicoideae</taxon>
        <taxon>Andropogonodae</taxon>
        <taxon>Andropogoneae</taxon>
        <taxon>Saccharinae</taxon>
        <taxon>Miscanthus</taxon>
    </lineage>
</organism>
<feature type="compositionally biased region" description="Acidic residues" evidence="5">
    <location>
        <begin position="213"/>
        <end position="231"/>
    </location>
</feature>
<feature type="compositionally biased region" description="Basic and acidic residues" evidence="5">
    <location>
        <begin position="122"/>
        <end position="131"/>
    </location>
</feature>
<feature type="region of interest" description="Disordered" evidence="5">
    <location>
        <begin position="122"/>
        <end position="280"/>
    </location>
</feature>
<keyword evidence="4" id="KW-0067">ATP-binding</keyword>
<feature type="compositionally biased region" description="Basic residues" evidence="5">
    <location>
        <begin position="238"/>
        <end position="255"/>
    </location>
</feature>
<evidence type="ECO:0000256" key="5">
    <source>
        <dbReference type="SAM" id="MobiDB-lite"/>
    </source>
</evidence>
<dbReference type="InterPro" id="IPR036390">
    <property type="entry name" value="WH_DNA-bd_sf"/>
</dbReference>
<dbReference type="GO" id="GO:0030490">
    <property type="term" value="P:maturation of SSU-rRNA"/>
    <property type="evidence" value="ECO:0007669"/>
    <property type="project" value="TreeGrafter"/>
</dbReference>
<dbReference type="InterPro" id="IPR036388">
    <property type="entry name" value="WH-like_DNA-bd_sf"/>
</dbReference>
<dbReference type="Proteomes" id="UP000604825">
    <property type="component" value="Unassembled WGS sequence"/>
</dbReference>
<accession>A0A811NV97</accession>
<proteinExistence type="predicted"/>
<evidence type="ECO:0000313" key="8">
    <source>
        <dbReference type="Proteomes" id="UP000604825"/>
    </source>
</evidence>
<dbReference type="GO" id="GO:0005829">
    <property type="term" value="C:cytosol"/>
    <property type="evidence" value="ECO:0007669"/>
    <property type="project" value="TreeGrafter"/>
</dbReference>
<keyword evidence="3" id="KW-0418">Kinase</keyword>
<dbReference type="Pfam" id="PF09202">
    <property type="entry name" value="Rio2_N"/>
    <property type="match status" value="1"/>
</dbReference>
<evidence type="ECO:0000259" key="6">
    <source>
        <dbReference type="Pfam" id="PF09202"/>
    </source>
</evidence>
<evidence type="ECO:0000313" key="7">
    <source>
        <dbReference type="EMBL" id="CAD6228840.1"/>
    </source>
</evidence>
<dbReference type="EMBL" id="CAJGYO010000005">
    <property type="protein sequence ID" value="CAD6228840.1"/>
    <property type="molecule type" value="Genomic_DNA"/>
</dbReference>
<reference evidence="7" key="1">
    <citation type="submission" date="2020-10" db="EMBL/GenBank/DDBJ databases">
        <authorList>
            <person name="Han B."/>
            <person name="Lu T."/>
            <person name="Zhao Q."/>
            <person name="Huang X."/>
            <person name="Zhao Y."/>
        </authorList>
    </citation>
    <scope>NUCLEOTIDE SEQUENCE</scope>
</reference>
<sequence>MLYEFRHGDTYKVLRNLLKNKLVHHDATKYDGYRLTYLGYDFLAIKTLVNRGVFASVGRQIGVGKESDIFEVATEDGTVLAMKLHSRPSFLSVKKAVGSLDKELAASGFTRKEQVEMEKYIEEDAEGHDSRSDDDDDDDEVGDAVPLVSLKIDHDGSDEPDCNLASRDSDVPGTFSEEHGTSCSSGTRLETPSGGNGDAMKPLESGGKVLSQEDADNDDDSSEDADEEEDAELTKQLNKQRKKAIAAVHGRRRPVSSRNAYKDKGKGTINSKIQRQECKW</sequence>
<feature type="domain" description="RIO2 kinase winged helix" evidence="6">
    <location>
        <begin position="5"/>
        <end position="51"/>
    </location>
</feature>
<keyword evidence="2" id="KW-0547">Nucleotide-binding</keyword>
<dbReference type="GO" id="GO:0005524">
    <property type="term" value="F:ATP binding"/>
    <property type="evidence" value="ECO:0007669"/>
    <property type="project" value="UniProtKB-KW"/>
</dbReference>
<dbReference type="GO" id="GO:0030688">
    <property type="term" value="C:preribosome, small subunit precursor"/>
    <property type="evidence" value="ECO:0007669"/>
    <property type="project" value="TreeGrafter"/>
</dbReference>